<evidence type="ECO:0000256" key="5">
    <source>
        <dbReference type="SAM" id="MobiDB-lite"/>
    </source>
</evidence>
<dbReference type="InterPro" id="IPR004841">
    <property type="entry name" value="AA-permease/SLC12A_dom"/>
</dbReference>
<organism evidence="8 9">
    <name type="scientific">Leucobacter aridicollis</name>
    <dbReference type="NCBI Taxonomy" id="283878"/>
    <lineage>
        <taxon>Bacteria</taxon>
        <taxon>Bacillati</taxon>
        <taxon>Actinomycetota</taxon>
        <taxon>Actinomycetes</taxon>
        <taxon>Micrococcales</taxon>
        <taxon>Microbacteriaceae</taxon>
        <taxon>Leucobacter</taxon>
    </lineage>
</organism>
<dbReference type="Pfam" id="PF00324">
    <property type="entry name" value="AA_permease"/>
    <property type="match status" value="1"/>
</dbReference>
<evidence type="ECO:0000256" key="4">
    <source>
        <dbReference type="ARBA" id="ARBA00023136"/>
    </source>
</evidence>
<keyword evidence="9" id="KW-1185">Reference proteome</keyword>
<evidence type="ECO:0000256" key="1">
    <source>
        <dbReference type="ARBA" id="ARBA00004141"/>
    </source>
</evidence>
<dbReference type="EMBL" id="JACCBD010000001">
    <property type="protein sequence ID" value="NYD26276.1"/>
    <property type="molecule type" value="Genomic_DNA"/>
</dbReference>
<evidence type="ECO:0000313" key="9">
    <source>
        <dbReference type="Proteomes" id="UP000586095"/>
    </source>
</evidence>
<accession>A0A852RAC8</accession>
<dbReference type="PANTHER" id="PTHR42770:SF16">
    <property type="entry name" value="AMINO ACID PERMEASE"/>
    <property type="match status" value="1"/>
</dbReference>
<name>A0A852RAC8_9MICO</name>
<dbReference type="GO" id="GO:0016020">
    <property type="term" value="C:membrane"/>
    <property type="evidence" value="ECO:0007669"/>
    <property type="project" value="UniProtKB-SubCell"/>
</dbReference>
<feature type="transmembrane region" description="Helical" evidence="6">
    <location>
        <begin position="157"/>
        <end position="173"/>
    </location>
</feature>
<feature type="transmembrane region" description="Helical" evidence="6">
    <location>
        <begin position="297"/>
        <end position="326"/>
    </location>
</feature>
<dbReference type="AlphaFoldDB" id="A0A852RAC8"/>
<feature type="compositionally biased region" description="Low complexity" evidence="5">
    <location>
        <begin position="1"/>
        <end position="22"/>
    </location>
</feature>
<protein>
    <submittedName>
        <fullName evidence="8">Amino acid transporter</fullName>
    </submittedName>
</protein>
<feature type="region of interest" description="Disordered" evidence="5">
    <location>
        <begin position="1"/>
        <end position="33"/>
    </location>
</feature>
<comment type="subcellular location">
    <subcellularLocation>
        <location evidence="1">Membrane</location>
        <topology evidence="1">Multi-pass membrane protein</topology>
    </subcellularLocation>
</comment>
<sequence length="528" mass="54956">MSEAPNTAQPARTAPAAQTASQHTALPTHDPGLSRRTLGVPAITLMIIAASAPLTVVAGGVTTSFAVTGSLGVPLGFLLIAVILTVFAVGYTAMGRHITNAGAFYAYISRGLGRAAGVGASLIALVAYNAMQVGIFGLFGFQLSMFLEAKFGFASPWWLWIIIGIIAVGLLGVNKIDVSAKVLGILVALEFLVVIVFDIYSLAAAPEGVTTTTLNPGELFGPSLGIVLVFGVAAFMGFEGAAIYGEEAKDPKRTVPRATYAAVAIIGVFYAFSAWAFSVGIGPSNIVGASQEFGPDLMFVFMSEHVSVIFVDIMNILFLTSLFAALQSFHNAVARYFFSLGREGVLPAWFAHTGRSGAPWAGSVAQTVIALVVTAGFAIAGALGGEAALGDQGFLYPVLTMFTWLTNTGAMGLVMLMAVIAAAVIGFFARDRRGLGLWTTFVAPLVSGLLLAWVFVMIIANFHLQLGQEAPTAGTYVLPIIVACAGLAGVVWGLVLRAKRPEVYARIGRGTEPGAYGTEVVDVVGATS</sequence>
<feature type="domain" description="Amino acid permease/ SLC12A" evidence="7">
    <location>
        <begin position="65"/>
        <end position="483"/>
    </location>
</feature>
<dbReference type="Gene3D" id="1.20.1740.10">
    <property type="entry name" value="Amino acid/polyamine transporter I"/>
    <property type="match status" value="1"/>
</dbReference>
<gene>
    <name evidence="8" type="ORF">BJ960_001079</name>
</gene>
<keyword evidence="3 6" id="KW-1133">Transmembrane helix</keyword>
<keyword evidence="2 6" id="KW-0812">Transmembrane</keyword>
<feature type="transmembrane region" description="Helical" evidence="6">
    <location>
        <begin position="257"/>
        <end position="277"/>
    </location>
</feature>
<dbReference type="PIRSF" id="PIRSF006060">
    <property type="entry name" value="AA_transporter"/>
    <property type="match status" value="1"/>
</dbReference>
<dbReference type="PANTHER" id="PTHR42770">
    <property type="entry name" value="AMINO ACID TRANSPORTER-RELATED"/>
    <property type="match status" value="1"/>
</dbReference>
<comment type="caution">
    <text evidence="8">The sequence shown here is derived from an EMBL/GenBank/DDBJ whole genome shotgun (WGS) entry which is preliminary data.</text>
</comment>
<reference evidence="8 9" key="1">
    <citation type="submission" date="2020-07" db="EMBL/GenBank/DDBJ databases">
        <title>Sequencing the genomes of 1000 actinobacteria strains.</title>
        <authorList>
            <person name="Klenk H.-P."/>
        </authorList>
    </citation>
    <scope>NUCLEOTIDE SEQUENCE [LARGE SCALE GENOMIC DNA]</scope>
    <source>
        <strain evidence="8 9">DSM 17380</strain>
    </source>
</reference>
<dbReference type="GO" id="GO:0055085">
    <property type="term" value="P:transmembrane transport"/>
    <property type="evidence" value="ECO:0007669"/>
    <property type="project" value="InterPro"/>
</dbReference>
<feature type="transmembrane region" description="Helical" evidence="6">
    <location>
        <begin position="364"/>
        <end position="384"/>
    </location>
</feature>
<feature type="transmembrane region" description="Helical" evidence="6">
    <location>
        <begin position="182"/>
        <end position="203"/>
    </location>
</feature>
<evidence type="ECO:0000259" key="7">
    <source>
        <dbReference type="Pfam" id="PF00324"/>
    </source>
</evidence>
<keyword evidence="4 6" id="KW-0472">Membrane</keyword>
<dbReference type="InterPro" id="IPR050367">
    <property type="entry name" value="APC_superfamily"/>
</dbReference>
<feature type="transmembrane region" description="Helical" evidence="6">
    <location>
        <begin position="404"/>
        <end position="429"/>
    </location>
</feature>
<feature type="transmembrane region" description="Helical" evidence="6">
    <location>
        <begin position="223"/>
        <end position="245"/>
    </location>
</feature>
<evidence type="ECO:0000256" key="3">
    <source>
        <dbReference type="ARBA" id="ARBA00022989"/>
    </source>
</evidence>
<evidence type="ECO:0000313" key="8">
    <source>
        <dbReference type="EMBL" id="NYD26276.1"/>
    </source>
</evidence>
<feature type="transmembrane region" description="Helical" evidence="6">
    <location>
        <begin position="476"/>
        <end position="496"/>
    </location>
</feature>
<proteinExistence type="predicted"/>
<feature type="transmembrane region" description="Helical" evidence="6">
    <location>
        <begin position="115"/>
        <end position="137"/>
    </location>
</feature>
<feature type="transmembrane region" description="Helical" evidence="6">
    <location>
        <begin position="43"/>
        <end position="67"/>
    </location>
</feature>
<feature type="transmembrane region" description="Helical" evidence="6">
    <location>
        <begin position="441"/>
        <end position="464"/>
    </location>
</feature>
<dbReference type="Proteomes" id="UP000586095">
    <property type="component" value="Unassembled WGS sequence"/>
</dbReference>
<feature type="transmembrane region" description="Helical" evidence="6">
    <location>
        <begin position="73"/>
        <end position="94"/>
    </location>
</feature>
<evidence type="ECO:0000256" key="2">
    <source>
        <dbReference type="ARBA" id="ARBA00022692"/>
    </source>
</evidence>
<dbReference type="RefSeq" id="WP_372430593.1">
    <property type="nucleotide sequence ID" value="NZ_BAAALZ010000002.1"/>
</dbReference>
<evidence type="ECO:0000256" key="6">
    <source>
        <dbReference type="SAM" id="Phobius"/>
    </source>
</evidence>